<comment type="function">
    <text evidence="5">Catalyzes the phosphorylation of the 3'-hydroxyl group of dephosphocoenzyme A to form coenzyme A.</text>
</comment>
<evidence type="ECO:0000256" key="4">
    <source>
        <dbReference type="ARBA" id="ARBA00022993"/>
    </source>
</evidence>
<comment type="caution">
    <text evidence="7">The sequence shown here is derived from an EMBL/GenBank/DDBJ whole genome shotgun (WGS) entry which is preliminary data.</text>
</comment>
<dbReference type="Proteomes" id="UP001595814">
    <property type="component" value="Unassembled WGS sequence"/>
</dbReference>
<reference evidence="8" key="1">
    <citation type="journal article" date="2019" name="Int. J. Syst. Evol. Microbiol.">
        <title>The Global Catalogue of Microorganisms (GCM) 10K type strain sequencing project: providing services to taxonomists for standard genome sequencing and annotation.</title>
        <authorList>
            <consortium name="The Broad Institute Genomics Platform"/>
            <consortium name="The Broad Institute Genome Sequencing Center for Infectious Disease"/>
            <person name="Wu L."/>
            <person name="Ma J."/>
        </authorList>
    </citation>
    <scope>NUCLEOTIDE SEQUENCE [LARGE SCALE GENOMIC DNA]</scope>
    <source>
        <strain evidence="8">CECT 7477</strain>
    </source>
</reference>
<dbReference type="InterPro" id="IPR027417">
    <property type="entry name" value="P-loop_NTPase"/>
</dbReference>
<dbReference type="HAMAP" id="MF_00376">
    <property type="entry name" value="Dephospho_CoA_kinase"/>
    <property type="match status" value="1"/>
</dbReference>
<protein>
    <recommendedName>
        <fullName evidence="5 6">Dephospho-CoA kinase</fullName>
        <ecNumber evidence="5 6">2.7.1.24</ecNumber>
    </recommendedName>
    <alternativeName>
        <fullName evidence="5">Dephosphocoenzyme A kinase</fullName>
    </alternativeName>
</protein>
<keyword evidence="5 7" id="KW-0418">Kinase</keyword>
<dbReference type="PANTHER" id="PTHR10695">
    <property type="entry name" value="DEPHOSPHO-COA KINASE-RELATED"/>
    <property type="match status" value="1"/>
</dbReference>
<evidence type="ECO:0000256" key="2">
    <source>
        <dbReference type="ARBA" id="ARBA00022741"/>
    </source>
</evidence>
<dbReference type="CDD" id="cd02022">
    <property type="entry name" value="DPCK"/>
    <property type="match status" value="1"/>
</dbReference>
<keyword evidence="8" id="KW-1185">Reference proteome</keyword>
<keyword evidence="5" id="KW-0963">Cytoplasm</keyword>
<dbReference type="Gene3D" id="3.40.50.300">
    <property type="entry name" value="P-loop containing nucleotide triphosphate hydrolases"/>
    <property type="match status" value="1"/>
</dbReference>
<evidence type="ECO:0000313" key="8">
    <source>
        <dbReference type="Proteomes" id="UP001595814"/>
    </source>
</evidence>
<comment type="subcellular location">
    <subcellularLocation>
        <location evidence="5">Cytoplasm</location>
    </subcellularLocation>
</comment>
<evidence type="ECO:0000256" key="6">
    <source>
        <dbReference type="NCBIfam" id="TIGR00152"/>
    </source>
</evidence>
<evidence type="ECO:0000256" key="1">
    <source>
        <dbReference type="ARBA" id="ARBA00009018"/>
    </source>
</evidence>
<organism evidence="7 8">
    <name type="scientific">Euzebyella saccharophila</name>
    <dbReference type="NCBI Taxonomy" id="679664"/>
    <lineage>
        <taxon>Bacteria</taxon>
        <taxon>Pseudomonadati</taxon>
        <taxon>Bacteroidota</taxon>
        <taxon>Flavobacteriia</taxon>
        <taxon>Flavobacteriales</taxon>
        <taxon>Flavobacteriaceae</taxon>
        <taxon>Euzebyella</taxon>
    </lineage>
</organism>
<dbReference type="GO" id="GO:0004140">
    <property type="term" value="F:dephospho-CoA kinase activity"/>
    <property type="evidence" value="ECO:0007669"/>
    <property type="project" value="UniProtKB-EC"/>
</dbReference>
<feature type="binding site" evidence="5">
    <location>
        <begin position="11"/>
        <end position="16"/>
    </location>
    <ligand>
        <name>ATP</name>
        <dbReference type="ChEBI" id="CHEBI:30616"/>
    </ligand>
</feature>
<keyword evidence="4 5" id="KW-0173">Coenzyme A biosynthesis</keyword>
<dbReference type="PANTHER" id="PTHR10695:SF46">
    <property type="entry name" value="BIFUNCTIONAL COENZYME A SYNTHASE-RELATED"/>
    <property type="match status" value="1"/>
</dbReference>
<comment type="pathway">
    <text evidence="5">Cofactor biosynthesis; coenzyme A biosynthesis; CoA from (R)-pantothenate: step 5/5.</text>
</comment>
<evidence type="ECO:0000256" key="5">
    <source>
        <dbReference type="HAMAP-Rule" id="MF_00376"/>
    </source>
</evidence>
<dbReference type="SUPFAM" id="SSF52540">
    <property type="entry name" value="P-loop containing nucleoside triphosphate hydrolases"/>
    <property type="match status" value="1"/>
</dbReference>
<dbReference type="NCBIfam" id="TIGR00152">
    <property type="entry name" value="dephospho-CoA kinase"/>
    <property type="match status" value="1"/>
</dbReference>
<keyword evidence="2 5" id="KW-0547">Nucleotide-binding</keyword>
<dbReference type="PROSITE" id="PS51219">
    <property type="entry name" value="DPCK"/>
    <property type="match status" value="1"/>
</dbReference>
<sequence length="200" mass="22976">MITVGLTGGIGSGKTTVAKMFQELGVPVYNSDKEAKTLMISNGEVKEQIIQLLGEEAYVEGILNREFISKKIFNDPKLLRSMNAIVHPSVRKDFILWREEKETPYVIQESALIFETGSQEFYDQIVFVTAPQEERINRVMLRDPNSNRKKVEERISNQLPDSKKAPFSHFVIENLDLKNTYKQVEDIHLKLLTKAKKTEF</sequence>
<name>A0ABV8JVH0_9FLAO</name>
<evidence type="ECO:0000256" key="3">
    <source>
        <dbReference type="ARBA" id="ARBA00022840"/>
    </source>
</evidence>
<dbReference type="InterPro" id="IPR001977">
    <property type="entry name" value="Depp_CoAkinase"/>
</dbReference>
<accession>A0ABV8JVH0</accession>
<evidence type="ECO:0000313" key="7">
    <source>
        <dbReference type="EMBL" id="MFC4096997.1"/>
    </source>
</evidence>
<dbReference type="EMBL" id="JBHSAW010000010">
    <property type="protein sequence ID" value="MFC4096997.1"/>
    <property type="molecule type" value="Genomic_DNA"/>
</dbReference>
<keyword evidence="3 5" id="KW-0067">ATP-binding</keyword>
<comment type="catalytic activity">
    <reaction evidence="5">
        <text>3'-dephospho-CoA + ATP = ADP + CoA + H(+)</text>
        <dbReference type="Rhea" id="RHEA:18245"/>
        <dbReference type="ChEBI" id="CHEBI:15378"/>
        <dbReference type="ChEBI" id="CHEBI:30616"/>
        <dbReference type="ChEBI" id="CHEBI:57287"/>
        <dbReference type="ChEBI" id="CHEBI:57328"/>
        <dbReference type="ChEBI" id="CHEBI:456216"/>
        <dbReference type="EC" id="2.7.1.24"/>
    </reaction>
</comment>
<keyword evidence="5 7" id="KW-0808">Transferase</keyword>
<comment type="similarity">
    <text evidence="1 5">Belongs to the CoaE family.</text>
</comment>
<proteinExistence type="inferred from homology"/>
<dbReference type="Pfam" id="PF01121">
    <property type="entry name" value="CoaE"/>
    <property type="match status" value="1"/>
</dbReference>
<gene>
    <name evidence="5 7" type="primary">coaE</name>
    <name evidence="7" type="ORF">ACFOUT_14000</name>
</gene>
<dbReference type="EC" id="2.7.1.24" evidence="5 6"/>
<dbReference type="RefSeq" id="WP_192461721.1">
    <property type="nucleotide sequence ID" value="NZ_JACYFJ010000002.1"/>
</dbReference>